<dbReference type="Proteomes" id="UP000015106">
    <property type="component" value="Chromosome 2"/>
</dbReference>
<dbReference type="EnsemblPlants" id="TuG1812G0200005298.01.T02">
    <property type="protein sequence ID" value="TuG1812G0200005298.01.T02"/>
    <property type="gene ID" value="TuG1812G0200005298.01"/>
</dbReference>
<sequence length="67" mass="7949">MESKVVSRSWEDQKLIEHDVSPYFIDQDDGIRVPMTMFTTFELLKHAPKPSLRMARRRLFSIVQRLA</sequence>
<evidence type="ECO:0000313" key="1">
    <source>
        <dbReference type="EnsemblPlants" id="TuG1812G0200005298.01.T01"/>
    </source>
</evidence>
<dbReference type="Gramene" id="TuG1812G0200005298.01.T02">
    <property type="protein sequence ID" value="TuG1812G0200005298.01.T02"/>
    <property type="gene ID" value="TuG1812G0200005298.01"/>
</dbReference>
<name>A0A8R7PKD0_TRIUA</name>
<accession>A0A8R7PKD0</accession>
<reference evidence="1" key="3">
    <citation type="submission" date="2022-06" db="UniProtKB">
        <authorList>
            <consortium name="EnsemblPlants"/>
        </authorList>
    </citation>
    <scope>IDENTIFICATION</scope>
</reference>
<reference evidence="2" key="1">
    <citation type="journal article" date="2013" name="Nature">
        <title>Draft genome of the wheat A-genome progenitor Triticum urartu.</title>
        <authorList>
            <person name="Ling H.Q."/>
            <person name="Zhao S."/>
            <person name="Liu D."/>
            <person name="Wang J."/>
            <person name="Sun H."/>
            <person name="Zhang C."/>
            <person name="Fan H."/>
            <person name="Li D."/>
            <person name="Dong L."/>
            <person name="Tao Y."/>
            <person name="Gao C."/>
            <person name="Wu H."/>
            <person name="Li Y."/>
            <person name="Cui Y."/>
            <person name="Guo X."/>
            <person name="Zheng S."/>
            <person name="Wang B."/>
            <person name="Yu K."/>
            <person name="Liang Q."/>
            <person name="Yang W."/>
            <person name="Lou X."/>
            <person name="Chen J."/>
            <person name="Feng M."/>
            <person name="Jian J."/>
            <person name="Zhang X."/>
            <person name="Luo G."/>
            <person name="Jiang Y."/>
            <person name="Liu J."/>
            <person name="Wang Z."/>
            <person name="Sha Y."/>
            <person name="Zhang B."/>
            <person name="Wu H."/>
            <person name="Tang D."/>
            <person name="Shen Q."/>
            <person name="Xue P."/>
            <person name="Zou S."/>
            <person name="Wang X."/>
            <person name="Liu X."/>
            <person name="Wang F."/>
            <person name="Yang Y."/>
            <person name="An X."/>
            <person name="Dong Z."/>
            <person name="Zhang K."/>
            <person name="Zhang X."/>
            <person name="Luo M.C."/>
            <person name="Dvorak J."/>
            <person name="Tong Y."/>
            <person name="Wang J."/>
            <person name="Yang H."/>
            <person name="Li Z."/>
            <person name="Wang D."/>
            <person name="Zhang A."/>
            <person name="Wang J."/>
        </authorList>
    </citation>
    <scope>NUCLEOTIDE SEQUENCE</scope>
    <source>
        <strain evidence="2">cv. G1812</strain>
    </source>
</reference>
<dbReference type="AlphaFoldDB" id="A0A8R7PKD0"/>
<evidence type="ECO:0000313" key="2">
    <source>
        <dbReference type="Proteomes" id="UP000015106"/>
    </source>
</evidence>
<reference evidence="1" key="2">
    <citation type="submission" date="2018-03" db="EMBL/GenBank/DDBJ databases">
        <title>The Triticum urartu genome reveals the dynamic nature of wheat genome evolution.</title>
        <authorList>
            <person name="Ling H."/>
            <person name="Ma B."/>
            <person name="Shi X."/>
            <person name="Liu H."/>
            <person name="Dong L."/>
            <person name="Sun H."/>
            <person name="Cao Y."/>
            <person name="Gao Q."/>
            <person name="Zheng S."/>
            <person name="Li Y."/>
            <person name="Yu Y."/>
            <person name="Du H."/>
            <person name="Qi M."/>
            <person name="Li Y."/>
            <person name="Yu H."/>
            <person name="Cui Y."/>
            <person name="Wang N."/>
            <person name="Chen C."/>
            <person name="Wu H."/>
            <person name="Zhao Y."/>
            <person name="Zhang J."/>
            <person name="Li Y."/>
            <person name="Zhou W."/>
            <person name="Zhang B."/>
            <person name="Hu W."/>
            <person name="Eijk M."/>
            <person name="Tang J."/>
            <person name="Witsenboer H."/>
            <person name="Zhao S."/>
            <person name="Li Z."/>
            <person name="Zhang A."/>
            <person name="Wang D."/>
            <person name="Liang C."/>
        </authorList>
    </citation>
    <scope>NUCLEOTIDE SEQUENCE [LARGE SCALE GENOMIC DNA]</scope>
    <source>
        <strain evidence="1">cv. G1812</strain>
    </source>
</reference>
<keyword evidence="2" id="KW-1185">Reference proteome</keyword>
<dbReference type="Gramene" id="TuG1812G0200005298.01.T01">
    <property type="protein sequence ID" value="TuG1812G0200005298.01.T01"/>
    <property type="gene ID" value="TuG1812G0200005298.01"/>
</dbReference>
<organism evidence="1 2">
    <name type="scientific">Triticum urartu</name>
    <name type="common">Red wild einkorn</name>
    <name type="synonym">Crithodium urartu</name>
    <dbReference type="NCBI Taxonomy" id="4572"/>
    <lineage>
        <taxon>Eukaryota</taxon>
        <taxon>Viridiplantae</taxon>
        <taxon>Streptophyta</taxon>
        <taxon>Embryophyta</taxon>
        <taxon>Tracheophyta</taxon>
        <taxon>Spermatophyta</taxon>
        <taxon>Magnoliopsida</taxon>
        <taxon>Liliopsida</taxon>
        <taxon>Poales</taxon>
        <taxon>Poaceae</taxon>
        <taxon>BOP clade</taxon>
        <taxon>Pooideae</taxon>
        <taxon>Triticodae</taxon>
        <taxon>Triticeae</taxon>
        <taxon>Triticinae</taxon>
        <taxon>Triticum</taxon>
    </lineage>
</organism>
<protein>
    <submittedName>
        <fullName evidence="1">Uncharacterized protein</fullName>
    </submittedName>
</protein>
<proteinExistence type="predicted"/>
<dbReference type="EnsemblPlants" id="TuG1812G0200005298.01.T01">
    <property type="protein sequence ID" value="TuG1812G0200005298.01.T01"/>
    <property type="gene ID" value="TuG1812G0200005298.01"/>
</dbReference>